<dbReference type="AlphaFoldDB" id="A0A749PME8"/>
<protein>
    <submittedName>
        <fullName evidence="1">Uncharacterized protein</fullName>
    </submittedName>
</protein>
<evidence type="ECO:0000313" key="1">
    <source>
        <dbReference type="EMBL" id="HAF5759527.1"/>
    </source>
</evidence>
<sequence>MSEGHGSASDTTAQYCAGFFFYDSEASQATVWRMVTGVSNGSSPPSLQGRVLTSTVRTGRRETDGVQRVMLLTVEDVRSFSEH</sequence>
<proteinExistence type="predicted"/>
<reference evidence="1" key="2">
    <citation type="submission" date="2020-02" db="EMBL/GenBank/DDBJ databases">
        <authorList>
            <consortium name="NCBI Pathogen Detection Project"/>
        </authorList>
    </citation>
    <scope>NUCLEOTIDE SEQUENCE</scope>
    <source>
        <strain evidence="1">MA.CK_00/00004035</strain>
    </source>
</reference>
<reference evidence="1" key="1">
    <citation type="journal article" date="2018" name="Genome Biol.">
        <title>SKESA: strategic k-mer extension for scrupulous assemblies.</title>
        <authorList>
            <person name="Souvorov A."/>
            <person name="Agarwala R."/>
            <person name="Lipman D.J."/>
        </authorList>
    </citation>
    <scope>NUCLEOTIDE SEQUENCE</scope>
    <source>
        <strain evidence="1">MA.CK_00/00004035</strain>
    </source>
</reference>
<gene>
    <name evidence="1" type="ORF">G8N42_005071</name>
</gene>
<accession>A0A749PME8</accession>
<dbReference type="EMBL" id="DAAVUQ010000029">
    <property type="protein sequence ID" value="HAF5759527.1"/>
    <property type="molecule type" value="Genomic_DNA"/>
</dbReference>
<comment type="caution">
    <text evidence="1">The sequence shown here is derived from an EMBL/GenBank/DDBJ whole genome shotgun (WGS) entry which is preliminary data.</text>
</comment>
<organism evidence="1">
    <name type="scientific">Salmonella enterica</name>
    <name type="common">Salmonella choleraesuis</name>
    <dbReference type="NCBI Taxonomy" id="28901"/>
    <lineage>
        <taxon>Bacteria</taxon>
        <taxon>Pseudomonadati</taxon>
        <taxon>Pseudomonadota</taxon>
        <taxon>Gammaproteobacteria</taxon>
        <taxon>Enterobacterales</taxon>
        <taxon>Enterobacteriaceae</taxon>
        <taxon>Salmonella</taxon>
    </lineage>
</organism>
<name>A0A749PME8_SALER</name>